<dbReference type="OrthoDB" id="354490at2759"/>
<reference evidence="1" key="2">
    <citation type="submission" date="2013-10" db="EMBL/GenBank/DDBJ databases">
        <authorList>
            <person name="Aslett M."/>
        </authorList>
    </citation>
    <scope>NUCLEOTIDE SEQUENCE [LARGE SCALE GENOMIC DNA]</scope>
    <source>
        <strain evidence="1">Houghton</strain>
    </source>
</reference>
<dbReference type="VEuPathDB" id="ToxoDB:ENH_00065460"/>
<name>U6MX21_9EIME</name>
<dbReference type="Proteomes" id="UP000030754">
    <property type="component" value="Unassembled WGS sequence"/>
</dbReference>
<sequence length="377" mass="38625">MAFFGVSTNLINCGTPSPSQNAESCEMSPFQALLVAREVRLRGAAAAQRNFARLQLEYSSAYAAYQQLQADVAAKAAAVDSYFEGQEAAAKEVCEKAAAAKVLQLKEGGNDYTHPKYAALVAGLSSDRRKAVDELLVPYLTFLNELTSAEDALWAKHGALQAAQEVYKLWGVELQAADWQLQSMPAEPQLSSEKSLAEIRYLAQRVAEIRKKKILKRKKEKTVVRHLVEETQVQDSSNEPQATQVMQICKLYSFSPNTAAAAAADVAAAAAADVAVAAAAADVAAAAAAEVAAAAAAAAEVAAAAAAADVAAAAAADVAAAAAAEVAAEAAVTTTRAATAAAAVAAAVAAATGAAATAAKIVAPAAAILVYKCLFNL</sequence>
<proteinExistence type="predicted"/>
<evidence type="ECO:0000313" key="2">
    <source>
        <dbReference type="Proteomes" id="UP000030754"/>
    </source>
</evidence>
<gene>
    <name evidence="1" type="ORF">ENH_00065460</name>
</gene>
<evidence type="ECO:0000313" key="1">
    <source>
        <dbReference type="EMBL" id="CDJ68817.1"/>
    </source>
</evidence>
<reference evidence="1" key="1">
    <citation type="submission" date="2013-10" db="EMBL/GenBank/DDBJ databases">
        <title>Genomic analysis of the causative agents of coccidiosis in chickens.</title>
        <authorList>
            <person name="Reid A.J."/>
            <person name="Blake D."/>
            <person name="Billington K."/>
            <person name="Browne H."/>
            <person name="Dunn M."/>
            <person name="Hung S."/>
            <person name="Kawahara F."/>
            <person name="Miranda-Saavedra D."/>
            <person name="Mourier T."/>
            <person name="Nagra H."/>
            <person name="Otto T.D."/>
            <person name="Rawlings N."/>
            <person name="Sanchez A."/>
            <person name="Sanders M."/>
            <person name="Subramaniam C."/>
            <person name="Tay Y."/>
            <person name="Dear P."/>
            <person name="Doerig C."/>
            <person name="Gruber A."/>
            <person name="Parkinson J."/>
            <person name="Shirley M."/>
            <person name="Wan K.L."/>
            <person name="Berriman M."/>
            <person name="Tomley F."/>
            <person name="Pain A."/>
        </authorList>
    </citation>
    <scope>NUCLEOTIDE SEQUENCE [LARGE SCALE GENOMIC DNA]</scope>
    <source>
        <strain evidence="1">Houghton</strain>
    </source>
</reference>
<keyword evidence="2" id="KW-1185">Reference proteome</keyword>
<dbReference type="EMBL" id="HG725606">
    <property type="protein sequence ID" value="CDJ68817.1"/>
    <property type="molecule type" value="Genomic_DNA"/>
</dbReference>
<dbReference type="AlphaFoldDB" id="U6MX21"/>
<organism evidence="1 2">
    <name type="scientific">Eimeria necatrix</name>
    <dbReference type="NCBI Taxonomy" id="51315"/>
    <lineage>
        <taxon>Eukaryota</taxon>
        <taxon>Sar</taxon>
        <taxon>Alveolata</taxon>
        <taxon>Apicomplexa</taxon>
        <taxon>Conoidasida</taxon>
        <taxon>Coccidia</taxon>
        <taxon>Eucoccidiorida</taxon>
        <taxon>Eimeriorina</taxon>
        <taxon>Eimeriidae</taxon>
        <taxon>Eimeria</taxon>
    </lineage>
</organism>
<protein>
    <submittedName>
        <fullName evidence="1">Uncharacterized protein</fullName>
    </submittedName>
</protein>
<dbReference type="GeneID" id="25476683"/>
<dbReference type="RefSeq" id="XP_013437284.1">
    <property type="nucleotide sequence ID" value="XM_013581830.1"/>
</dbReference>
<accession>U6MX21</accession>